<dbReference type="AlphaFoldDB" id="A0A024V9H7"/>
<evidence type="ECO:0000313" key="2">
    <source>
        <dbReference type="EMBL" id="ETW19192.1"/>
    </source>
</evidence>
<feature type="transmembrane region" description="Helical" evidence="1">
    <location>
        <begin position="45"/>
        <end position="66"/>
    </location>
</feature>
<proteinExistence type="predicted"/>
<sequence length="234" mass="27746">MERIKILYLHIHEDEKSQMIRKILEELYGKENILSSRKKYRTLDILIFIFIYILCICCALVCFYYLCIVSSYAYILILPCIIITVIIFFIGSIIIYELLYSTFLYKANKSFDKLKPHVIVAYKFGCILATHLDGPKVPMLLISPVEENFFSSKIRKKINISDYPYIIFVHTTNDKKRYLKKSLSLIESLDKKKYRVEIVNEGYHSEFLSPAEYKYWIDEIHSMSPEYSSINYQQ</sequence>
<protein>
    <submittedName>
        <fullName evidence="2">Uncharacterized protein</fullName>
    </submittedName>
</protein>
<evidence type="ECO:0000256" key="1">
    <source>
        <dbReference type="SAM" id="Phobius"/>
    </source>
</evidence>
<reference evidence="2 3" key="1">
    <citation type="submission" date="2013-02" db="EMBL/GenBank/DDBJ databases">
        <title>The Genome Annotation of Plasmodium falciparum Vietnam Oak-Knoll (FVO).</title>
        <authorList>
            <consortium name="The Broad Institute Genome Sequencing Platform"/>
            <consortium name="The Broad Institute Genome Sequencing Center for Infectious Disease"/>
            <person name="Neafsey D."/>
            <person name="Hoffman S."/>
            <person name="Volkman S."/>
            <person name="Rosenthal P."/>
            <person name="Walker B."/>
            <person name="Young S.K."/>
            <person name="Zeng Q."/>
            <person name="Gargeya S."/>
            <person name="Fitzgerald M."/>
            <person name="Haas B."/>
            <person name="Abouelleil A."/>
            <person name="Allen A.W."/>
            <person name="Alvarado L."/>
            <person name="Arachchi H.M."/>
            <person name="Berlin A.M."/>
            <person name="Chapman S.B."/>
            <person name="Gainer-Dewar J."/>
            <person name="Goldberg J."/>
            <person name="Griggs A."/>
            <person name="Gujja S."/>
            <person name="Hansen M."/>
            <person name="Howarth C."/>
            <person name="Imamovic A."/>
            <person name="Ireland A."/>
            <person name="Larimer J."/>
            <person name="McCowan C."/>
            <person name="Murphy C."/>
            <person name="Pearson M."/>
            <person name="Poon T.W."/>
            <person name="Priest M."/>
            <person name="Roberts A."/>
            <person name="Saif S."/>
            <person name="Shea T."/>
            <person name="Sisk P."/>
            <person name="Sykes S."/>
            <person name="Wortman J."/>
            <person name="Nusbaum C."/>
            <person name="Birren B."/>
        </authorList>
    </citation>
    <scope>NUCLEOTIDE SEQUENCE [LARGE SCALE GENOMIC DNA]</scope>
    <source>
        <strain evidence="3">Vietnam Oak-Knoll (FVO)</strain>
    </source>
</reference>
<name>A0A024V9H7_PLAFA</name>
<gene>
    <name evidence="2" type="ORF">PFFVO_01766</name>
</gene>
<organism evidence="2 3">
    <name type="scientific">Plasmodium falciparum Vietnam Oak-Knoll</name>
    <name type="common">FVO</name>
    <dbReference type="NCBI Taxonomy" id="1036723"/>
    <lineage>
        <taxon>Eukaryota</taxon>
        <taxon>Sar</taxon>
        <taxon>Alveolata</taxon>
        <taxon>Apicomplexa</taxon>
        <taxon>Aconoidasida</taxon>
        <taxon>Haemosporida</taxon>
        <taxon>Plasmodiidae</taxon>
        <taxon>Plasmodium</taxon>
        <taxon>Plasmodium (Laverania)</taxon>
    </lineage>
</organism>
<keyword evidence="1" id="KW-0472">Membrane</keyword>
<reference evidence="2 3" key="2">
    <citation type="submission" date="2013-02" db="EMBL/GenBank/DDBJ databases">
        <title>The Genome Sequence of Plasmodium falciparum Vietnam Oak-Knoll (FVO).</title>
        <authorList>
            <consortium name="The Broad Institute Genome Sequencing Platform"/>
            <consortium name="The Broad Institute Genome Sequencing Center for Infectious Disease"/>
            <person name="Neafsey D."/>
            <person name="Cheeseman I."/>
            <person name="Volkman S."/>
            <person name="Adams J."/>
            <person name="Walker B."/>
            <person name="Young S.K."/>
            <person name="Zeng Q."/>
            <person name="Gargeya S."/>
            <person name="Fitzgerald M."/>
            <person name="Haas B."/>
            <person name="Abouelleil A."/>
            <person name="Alvarado L."/>
            <person name="Arachchi H.M."/>
            <person name="Berlin A.M."/>
            <person name="Chapman S.B."/>
            <person name="Dewar J."/>
            <person name="Goldberg J."/>
            <person name="Griggs A."/>
            <person name="Gujja S."/>
            <person name="Hansen M."/>
            <person name="Howarth C."/>
            <person name="Imamovic A."/>
            <person name="Larimer J."/>
            <person name="McCowan C."/>
            <person name="Murphy C."/>
            <person name="Neiman D."/>
            <person name="Pearson M."/>
            <person name="Priest M."/>
            <person name="Roberts A."/>
            <person name="Saif S."/>
            <person name="Shea T."/>
            <person name="Sisk P."/>
            <person name="Sykes S."/>
            <person name="Wortman J."/>
            <person name="Nusbaum C."/>
            <person name="Birren B."/>
        </authorList>
    </citation>
    <scope>NUCLEOTIDE SEQUENCE [LARGE SCALE GENOMIC DNA]</scope>
    <source>
        <strain evidence="3">Vietnam Oak-Knoll (FVO)</strain>
    </source>
</reference>
<accession>A0A024V9H7</accession>
<keyword evidence="1" id="KW-1133">Transmembrane helix</keyword>
<evidence type="ECO:0000313" key="3">
    <source>
        <dbReference type="Proteomes" id="UP000030690"/>
    </source>
</evidence>
<feature type="transmembrane region" description="Helical" evidence="1">
    <location>
        <begin position="72"/>
        <end position="99"/>
    </location>
</feature>
<dbReference type="EMBL" id="KI925068">
    <property type="protein sequence ID" value="ETW19192.1"/>
    <property type="molecule type" value="Genomic_DNA"/>
</dbReference>
<dbReference type="OrthoDB" id="425723at2759"/>
<keyword evidence="1" id="KW-0812">Transmembrane</keyword>
<dbReference type="Proteomes" id="UP000030690">
    <property type="component" value="Unassembled WGS sequence"/>
</dbReference>